<feature type="chain" id="PRO_5040255530" evidence="1">
    <location>
        <begin position="18"/>
        <end position="120"/>
    </location>
</feature>
<evidence type="ECO:0000313" key="2">
    <source>
        <dbReference type="EMBL" id="KAF2150981.1"/>
    </source>
</evidence>
<keyword evidence="1" id="KW-0732">Signal</keyword>
<organism evidence="2 3">
    <name type="scientific">Myriangium duriaei CBS 260.36</name>
    <dbReference type="NCBI Taxonomy" id="1168546"/>
    <lineage>
        <taxon>Eukaryota</taxon>
        <taxon>Fungi</taxon>
        <taxon>Dikarya</taxon>
        <taxon>Ascomycota</taxon>
        <taxon>Pezizomycotina</taxon>
        <taxon>Dothideomycetes</taxon>
        <taxon>Dothideomycetidae</taxon>
        <taxon>Myriangiales</taxon>
        <taxon>Myriangiaceae</taxon>
        <taxon>Myriangium</taxon>
    </lineage>
</organism>
<comment type="caution">
    <text evidence="2">The sequence shown here is derived from an EMBL/GenBank/DDBJ whole genome shotgun (WGS) entry which is preliminary data.</text>
</comment>
<evidence type="ECO:0000313" key="3">
    <source>
        <dbReference type="Proteomes" id="UP000799439"/>
    </source>
</evidence>
<dbReference type="Proteomes" id="UP000799439">
    <property type="component" value="Unassembled WGS sequence"/>
</dbReference>
<sequence>MQYSVVAILALAGAAIASPAAQSTVTAYSTQVVTLTECPATVTNCPARTSTIVNTMTYPAGAAAGTGNPGAAYATGTGAYVKPTLSGYSGPAYTGAAGQVKAAGALAGVGAFAALLLDII</sequence>
<protein>
    <submittedName>
        <fullName evidence="2">Uncharacterized protein</fullName>
    </submittedName>
</protein>
<keyword evidence="3" id="KW-1185">Reference proteome</keyword>
<gene>
    <name evidence="2" type="ORF">K461DRAFT_313937</name>
</gene>
<accession>A0A9P4IYH1</accession>
<dbReference type="EMBL" id="ML996088">
    <property type="protein sequence ID" value="KAF2150981.1"/>
    <property type="molecule type" value="Genomic_DNA"/>
</dbReference>
<evidence type="ECO:0000256" key="1">
    <source>
        <dbReference type="SAM" id="SignalP"/>
    </source>
</evidence>
<proteinExistence type="predicted"/>
<feature type="signal peptide" evidence="1">
    <location>
        <begin position="1"/>
        <end position="17"/>
    </location>
</feature>
<name>A0A9P4IYH1_9PEZI</name>
<dbReference type="AlphaFoldDB" id="A0A9P4IYH1"/>
<reference evidence="2" key="1">
    <citation type="journal article" date="2020" name="Stud. Mycol.">
        <title>101 Dothideomycetes genomes: a test case for predicting lifestyles and emergence of pathogens.</title>
        <authorList>
            <person name="Haridas S."/>
            <person name="Albert R."/>
            <person name="Binder M."/>
            <person name="Bloem J."/>
            <person name="Labutti K."/>
            <person name="Salamov A."/>
            <person name="Andreopoulos B."/>
            <person name="Baker S."/>
            <person name="Barry K."/>
            <person name="Bills G."/>
            <person name="Bluhm B."/>
            <person name="Cannon C."/>
            <person name="Castanera R."/>
            <person name="Culley D."/>
            <person name="Daum C."/>
            <person name="Ezra D."/>
            <person name="Gonzalez J."/>
            <person name="Henrissat B."/>
            <person name="Kuo A."/>
            <person name="Liang C."/>
            <person name="Lipzen A."/>
            <person name="Lutzoni F."/>
            <person name="Magnuson J."/>
            <person name="Mondo S."/>
            <person name="Nolan M."/>
            <person name="Ohm R."/>
            <person name="Pangilinan J."/>
            <person name="Park H.-J."/>
            <person name="Ramirez L."/>
            <person name="Alfaro M."/>
            <person name="Sun H."/>
            <person name="Tritt A."/>
            <person name="Yoshinaga Y."/>
            <person name="Zwiers L.-H."/>
            <person name="Turgeon B."/>
            <person name="Goodwin S."/>
            <person name="Spatafora J."/>
            <person name="Crous P."/>
            <person name="Grigoriev I."/>
        </authorList>
    </citation>
    <scope>NUCLEOTIDE SEQUENCE</scope>
    <source>
        <strain evidence="2">CBS 260.36</strain>
    </source>
</reference>
<dbReference type="OrthoDB" id="3565477at2759"/>